<dbReference type="Proteomes" id="UP000295294">
    <property type="component" value="Chromosome 1"/>
</dbReference>
<dbReference type="STRING" id="1349762.GCA_001592245_04765"/>
<dbReference type="RefSeq" id="WP_135703469.1">
    <property type="nucleotide sequence ID" value="NZ_CP038634.1"/>
</dbReference>
<dbReference type="Gene3D" id="3.40.190.150">
    <property type="entry name" value="Bordetella uptake gene, domain 1"/>
    <property type="match status" value="1"/>
</dbReference>
<dbReference type="Pfam" id="PF03401">
    <property type="entry name" value="TctC"/>
    <property type="match status" value="1"/>
</dbReference>
<dbReference type="EMBL" id="CP038634">
    <property type="protein sequence ID" value="QBY50911.1"/>
    <property type="molecule type" value="Genomic_DNA"/>
</dbReference>
<feature type="chain" id="PRO_5020318843" evidence="2">
    <location>
        <begin position="34"/>
        <end position="330"/>
    </location>
</feature>
<dbReference type="PIRSF" id="PIRSF017082">
    <property type="entry name" value="YflP"/>
    <property type="match status" value="1"/>
</dbReference>
<reference evidence="3 4" key="1">
    <citation type="submission" date="2019-03" db="EMBL/GenBank/DDBJ databases">
        <title>Efficiently degradation of phenoxyalkanoic acid herbicides by Cupriavidus oxalaticus strain X32.</title>
        <authorList>
            <person name="Sheng X."/>
        </authorList>
    </citation>
    <scope>NUCLEOTIDE SEQUENCE [LARGE SCALE GENOMIC DNA]</scope>
    <source>
        <strain evidence="3 4">X32</strain>
    </source>
</reference>
<keyword evidence="2" id="KW-0732">Signal</keyword>
<dbReference type="OrthoDB" id="8678477at2"/>
<dbReference type="PANTHER" id="PTHR42928:SF5">
    <property type="entry name" value="BLR1237 PROTEIN"/>
    <property type="match status" value="1"/>
</dbReference>
<comment type="similarity">
    <text evidence="1">Belongs to the UPF0065 (bug) family.</text>
</comment>
<evidence type="ECO:0000256" key="2">
    <source>
        <dbReference type="SAM" id="SignalP"/>
    </source>
</evidence>
<dbReference type="InterPro" id="IPR042100">
    <property type="entry name" value="Bug_dom1"/>
</dbReference>
<sequence>MKTRNVGKCAGKLAGALAGLATVAVAATTSAWAQDTRPVRLMVGAAPGGGTDVMARIVSDKLAAQLKQPVVVDNRPGASNTIAADITAKAAPDGNTLLMGVVTSQAIAPHLLKLQFDPLKDLAPVALVSSVPNVLVVNNQVTARDVKALVAQIQASPDKFRFSSSGVGSTQHLAGAAFARQIQGKLLHVPYKSSSSALVDLMGGQVDMSFETMPSVINHIKAGKLRALAVTVDKRSALLPNVPTLAEAGVPGIQMNAWYGVYAPAGTPPATLQKLGTALTTVIKDPDTVRRLSEVGAVPGTLTAAQFDTFSRAEYARYGKLIAELGVKLD</sequence>
<protein>
    <submittedName>
        <fullName evidence="3">Tripartite tricarboxylate transporter substrate binding protein</fullName>
    </submittedName>
</protein>
<name>A0A4P7LGC0_9BURK</name>
<feature type="signal peptide" evidence="2">
    <location>
        <begin position="1"/>
        <end position="33"/>
    </location>
</feature>
<gene>
    <name evidence="3" type="ORF">E0W60_07030</name>
</gene>
<dbReference type="AlphaFoldDB" id="A0A4P7LGC0"/>
<accession>A0A4P7LGC0</accession>
<dbReference type="CDD" id="cd07012">
    <property type="entry name" value="PBP2_Bug_TTT"/>
    <property type="match status" value="1"/>
</dbReference>
<dbReference type="Gene3D" id="3.40.190.10">
    <property type="entry name" value="Periplasmic binding protein-like II"/>
    <property type="match status" value="1"/>
</dbReference>
<dbReference type="InterPro" id="IPR005064">
    <property type="entry name" value="BUG"/>
</dbReference>
<proteinExistence type="inferred from homology"/>
<dbReference type="PANTHER" id="PTHR42928">
    <property type="entry name" value="TRICARBOXYLATE-BINDING PROTEIN"/>
    <property type="match status" value="1"/>
</dbReference>
<evidence type="ECO:0000313" key="3">
    <source>
        <dbReference type="EMBL" id="QBY50911.1"/>
    </source>
</evidence>
<dbReference type="KEGG" id="cox:E0W60_07030"/>
<evidence type="ECO:0000313" key="4">
    <source>
        <dbReference type="Proteomes" id="UP000295294"/>
    </source>
</evidence>
<evidence type="ECO:0000256" key="1">
    <source>
        <dbReference type="ARBA" id="ARBA00006987"/>
    </source>
</evidence>
<organism evidence="3 4">
    <name type="scientific">Cupriavidus oxalaticus</name>
    <dbReference type="NCBI Taxonomy" id="96344"/>
    <lineage>
        <taxon>Bacteria</taxon>
        <taxon>Pseudomonadati</taxon>
        <taxon>Pseudomonadota</taxon>
        <taxon>Betaproteobacteria</taxon>
        <taxon>Burkholderiales</taxon>
        <taxon>Burkholderiaceae</taxon>
        <taxon>Cupriavidus</taxon>
    </lineage>
</organism>
<dbReference type="SUPFAM" id="SSF53850">
    <property type="entry name" value="Periplasmic binding protein-like II"/>
    <property type="match status" value="1"/>
</dbReference>